<reference evidence="1" key="1">
    <citation type="submission" date="2024-07" db="EMBL/GenBank/DDBJ databases">
        <authorList>
            <person name="Yu S.T."/>
        </authorList>
    </citation>
    <scope>NUCLEOTIDE SEQUENCE</scope>
    <source>
        <strain evidence="1">R21</strain>
    </source>
</reference>
<dbReference type="AlphaFoldDB" id="A0AB39NZH2"/>
<evidence type="ECO:0000313" key="1">
    <source>
        <dbReference type="EMBL" id="XDQ23306.1"/>
    </source>
</evidence>
<name>A0AB39NZH2_9ACTN</name>
<dbReference type="Pfam" id="PF13576">
    <property type="entry name" value="Pentapeptide_3"/>
    <property type="match status" value="1"/>
</dbReference>
<dbReference type="EMBL" id="CP163435">
    <property type="protein sequence ID" value="XDQ23306.1"/>
    <property type="molecule type" value="Genomic_DNA"/>
</dbReference>
<accession>A0AB39NZH2</accession>
<sequence>MCTRSKVPSSLSRRGTSLPSSICWARNAYTCATVTFTGATFSGATVTFRGAEFSGGNVSFLDALFTSTAFEWGPLPVPAGA</sequence>
<gene>
    <name evidence="1" type="ORF">AB5J56_00570</name>
</gene>
<dbReference type="RefSeq" id="WP_369228905.1">
    <property type="nucleotide sequence ID" value="NZ_CP163435.1"/>
</dbReference>
<dbReference type="InterPro" id="IPR001646">
    <property type="entry name" value="5peptide_repeat"/>
</dbReference>
<organism evidence="1">
    <name type="scientific">Streptomyces sp. R21</name>
    <dbReference type="NCBI Taxonomy" id="3238627"/>
    <lineage>
        <taxon>Bacteria</taxon>
        <taxon>Bacillati</taxon>
        <taxon>Actinomycetota</taxon>
        <taxon>Actinomycetes</taxon>
        <taxon>Kitasatosporales</taxon>
        <taxon>Streptomycetaceae</taxon>
        <taxon>Streptomyces</taxon>
    </lineage>
</organism>
<proteinExistence type="predicted"/>
<protein>
    <submittedName>
        <fullName evidence="1">Pentapeptide repeat-containing protein</fullName>
    </submittedName>
</protein>